<evidence type="ECO:0000313" key="1">
    <source>
        <dbReference type="EMBL" id="PJZ54184.1"/>
    </source>
</evidence>
<dbReference type="AlphaFoldDB" id="A0A2M9YRM9"/>
<keyword evidence="3" id="KW-1185">Reference proteome</keyword>
<evidence type="ECO:0000313" key="4">
    <source>
        <dbReference type="Proteomes" id="UP000232188"/>
    </source>
</evidence>
<protein>
    <submittedName>
        <fullName evidence="1">Uncharacterized protein</fullName>
    </submittedName>
</protein>
<dbReference type="Proteomes" id="UP000232149">
    <property type="component" value="Unassembled WGS sequence"/>
</dbReference>
<evidence type="ECO:0000313" key="2">
    <source>
        <dbReference type="EMBL" id="PJZ62344.1"/>
    </source>
</evidence>
<dbReference type="EMBL" id="NPDU01000017">
    <property type="protein sequence ID" value="PJZ62344.1"/>
    <property type="molecule type" value="Genomic_DNA"/>
</dbReference>
<name>A0A2M9YRM9_9LEPT</name>
<accession>A0A2M9YRM9</accession>
<organism evidence="1 4">
    <name type="scientific">Leptospira adleri</name>
    <dbReference type="NCBI Taxonomy" id="2023186"/>
    <lineage>
        <taxon>Bacteria</taxon>
        <taxon>Pseudomonadati</taxon>
        <taxon>Spirochaetota</taxon>
        <taxon>Spirochaetia</taxon>
        <taxon>Leptospirales</taxon>
        <taxon>Leptospiraceae</taxon>
        <taxon>Leptospira</taxon>
    </lineage>
</organism>
<reference evidence="3 4" key="1">
    <citation type="submission" date="2017-07" db="EMBL/GenBank/DDBJ databases">
        <title>Leptospira spp. isolated from tropical soils.</title>
        <authorList>
            <person name="Thibeaux R."/>
            <person name="Iraola G."/>
            <person name="Ferres I."/>
            <person name="Bierque E."/>
            <person name="Girault D."/>
            <person name="Soupe-Gilbert M.-E."/>
            <person name="Picardeau M."/>
            <person name="Goarant C."/>
        </authorList>
    </citation>
    <scope>NUCLEOTIDE SEQUENCE [LARGE SCALE GENOMIC DNA]</scope>
    <source>
        <strain evidence="1 4">FH2-B-C1</strain>
        <strain evidence="2 3">FH2-B-D1</strain>
    </source>
</reference>
<proteinExistence type="predicted"/>
<dbReference type="Proteomes" id="UP000232188">
    <property type="component" value="Unassembled WGS sequence"/>
</dbReference>
<evidence type="ECO:0000313" key="3">
    <source>
        <dbReference type="Proteomes" id="UP000232149"/>
    </source>
</evidence>
<comment type="caution">
    <text evidence="1">The sequence shown here is derived from an EMBL/GenBank/DDBJ whole genome shotgun (WGS) entry which is preliminary data.</text>
</comment>
<gene>
    <name evidence="2" type="ORF">CH376_08265</name>
    <name evidence="1" type="ORF">CH380_06655</name>
</gene>
<dbReference type="EMBL" id="NPDV01000004">
    <property type="protein sequence ID" value="PJZ54184.1"/>
    <property type="molecule type" value="Genomic_DNA"/>
</dbReference>
<sequence>MDKNSIKRNSFLLSRSKTDSKIDSKNPGKFFAFQFRKKGRFFHKRISKREVLSDQISILKKTPRCVGTFTFFFDKVNFRKSAFQKAKWQEKNLKDRRKN</sequence>